<organism evidence="1">
    <name type="scientific">Paulinella micropora</name>
    <dbReference type="NCBI Taxonomy" id="1928728"/>
    <lineage>
        <taxon>Eukaryota</taxon>
        <taxon>Sar</taxon>
        <taxon>Rhizaria</taxon>
        <taxon>Cercozoa</taxon>
        <taxon>Imbricatea</taxon>
        <taxon>Silicofilosea</taxon>
        <taxon>Euglyphida</taxon>
        <taxon>Paulinellidae</taxon>
        <taxon>Paulinella</taxon>
    </lineage>
</organism>
<dbReference type="PANTHER" id="PTHR42110:SF1">
    <property type="entry name" value="L-ASPARAGINASE, PUTATIVE (AFU_ORTHOLOGUE AFUA_3G11890)-RELATED"/>
    <property type="match status" value="1"/>
</dbReference>
<accession>A0A1L5YCY4</accession>
<sequence length="318" mass="35587">MFSSKSEYKFSSNSSAFHVQVIRNGIIESIHKVHVVVCDKHGKTLMHLGDCKYRSFIRSALKPFQSIPFVTTGLINENTYIQQHLAIACSSHDGTPIQVRSVLALLKQADISTSLLQCPTPIGRISPLEHNCSGKHASFLVTCKYMSWELETYLNHNHPLQQVICKYVCNVLGVKEREIIMAHDDCGAPTLNLPLCDIARLYAHLNNFSQREIQILSKAMVEYPALVAGDGRFDTELMSRGCNQVLSKGGAEGIQCISHLREGIGIAIKVEDGSRRAKQAAAIYILKKLRWLEDRELETLEEQFLIVNKNVVLAVREA</sequence>
<geneLocation type="plastid" evidence="1"/>
<name>A0A1L5YCY4_9EUKA</name>
<evidence type="ECO:0008006" key="2">
    <source>
        <dbReference type="Google" id="ProtNLM"/>
    </source>
</evidence>
<protein>
    <recommendedName>
        <fullName evidence="2">Asparaginase</fullName>
    </recommendedName>
</protein>
<keyword evidence="1" id="KW-0934">Plastid</keyword>
<dbReference type="InterPro" id="IPR010349">
    <property type="entry name" value="Asparaginase_II"/>
</dbReference>
<dbReference type="AlphaFoldDB" id="A0A1L5YCY4"/>
<dbReference type="Pfam" id="PF06089">
    <property type="entry name" value="Asparaginase_II"/>
    <property type="match status" value="1"/>
</dbReference>
<reference evidence="1" key="1">
    <citation type="journal article" date="2017" name="Protist">
        <title>Diversity of the Photosynthetic Paulinella Species, with the Description of Paulinella micropora sp. nov. and the Chromatophore Genome Sequence for strain KR01.</title>
        <authorList>
            <person name="Lhee D."/>
            <person name="Yang E.C."/>
            <person name="Kim J.I."/>
            <person name="Nakayama T."/>
            <person name="Zuccarello G."/>
            <person name="Andersen R.A."/>
            <person name="Yoon H.S."/>
        </authorList>
    </citation>
    <scope>NUCLEOTIDE SEQUENCE</scope>
    <source>
        <strain evidence="1">KR01</strain>
    </source>
</reference>
<dbReference type="PANTHER" id="PTHR42110">
    <property type="entry name" value="L-ASPARAGINASE, PUTATIVE (AFU_ORTHOLOGUE AFUA_3G11890)-RELATED"/>
    <property type="match status" value="1"/>
</dbReference>
<evidence type="ECO:0000313" key="1">
    <source>
        <dbReference type="EMBL" id="APP88562.1"/>
    </source>
</evidence>
<gene>
    <name evidence="1" type="ORF">PCKR_798</name>
</gene>
<proteinExistence type="predicted"/>
<dbReference type="EMBL" id="KX897545">
    <property type="protein sequence ID" value="APP88562.1"/>
    <property type="molecule type" value="Genomic_DNA"/>
</dbReference>